<keyword evidence="15" id="KW-1185">Reference proteome</keyword>
<dbReference type="FunFam" id="3.30.565.10:FF:000010">
    <property type="entry name" value="Sensor histidine kinase RcsC"/>
    <property type="match status" value="1"/>
</dbReference>
<comment type="similarity">
    <text evidence="2">In the N-terminal section; belongs to the phytochrome family.</text>
</comment>
<dbReference type="STRING" id="1479485.DA73_0220430"/>
<evidence type="ECO:0000259" key="10">
    <source>
        <dbReference type="PROSITE" id="PS50109"/>
    </source>
</evidence>
<evidence type="ECO:0000256" key="7">
    <source>
        <dbReference type="ARBA" id="ARBA00023012"/>
    </source>
</evidence>
<reference evidence="14" key="1">
    <citation type="journal article" date="2015" name="Genome Announc.">
        <title>Draft Genome Sequence of Tolypothrix boutellei Strain VB521301.</title>
        <authorList>
            <person name="Chandrababunaidu M.M."/>
            <person name="Singh D."/>
            <person name="Sen D."/>
            <person name="Bhan S."/>
            <person name="Das S."/>
            <person name="Gupta A."/>
            <person name="Adhikary S.P."/>
            <person name="Tripathy S."/>
        </authorList>
    </citation>
    <scope>NUCLEOTIDE SEQUENCE</scope>
    <source>
        <strain evidence="14">VB521301</strain>
    </source>
</reference>
<evidence type="ECO:0000313" key="13">
    <source>
        <dbReference type="EMBL" id="KAF3886863.1"/>
    </source>
</evidence>
<feature type="domain" description="PAS" evidence="11">
    <location>
        <begin position="73"/>
        <end position="143"/>
    </location>
</feature>
<dbReference type="OrthoDB" id="459598at2"/>
<evidence type="ECO:0000256" key="2">
    <source>
        <dbReference type="ARBA" id="ARBA00006402"/>
    </source>
</evidence>
<dbReference type="PROSITE" id="PS50112">
    <property type="entry name" value="PAS"/>
    <property type="match status" value="1"/>
</dbReference>
<dbReference type="CDD" id="cd00130">
    <property type="entry name" value="PAS"/>
    <property type="match status" value="1"/>
</dbReference>
<dbReference type="Gene3D" id="3.30.565.10">
    <property type="entry name" value="Histidine kinase-like ATPase, C-terminal domain"/>
    <property type="match status" value="1"/>
</dbReference>
<dbReference type="PANTHER" id="PTHR43047">
    <property type="entry name" value="TWO-COMPONENT HISTIDINE PROTEIN KINASE"/>
    <property type="match status" value="1"/>
</dbReference>
<dbReference type="CDD" id="cd16922">
    <property type="entry name" value="HATPase_EvgS-ArcB-TorS-like"/>
    <property type="match status" value="1"/>
</dbReference>
<dbReference type="Gene3D" id="1.10.287.130">
    <property type="match status" value="1"/>
</dbReference>
<dbReference type="InterPro" id="IPR000014">
    <property type="entry name" value="PAS"/>
</dbReference>
<dbReference type="InterPro" id="IPR001610">
    <property type="entry name" value="PAC"/>
</dbReference>
<dbReference type="InterPro" id="IPR005467">
    <property type="entry name" value="His_kinase_dom"/>
</dbReference>
<dbReference type="InterPro" id="IPR003661">
    <property type="entry name" value="HisK_dim/P_dom"/>
</dbReference>
<dbReference type="GO" id="GO:0006355">
    <property type="term" value="P:regulation of DNA-templated transcription"/>
    <property type="evidence" value="ECO:0007669"/>
    <property type="project" value="InterPro"/>
</dbReference>
<dbReference type="InterPro" id="IPR000700">
    <property type="entry name" value="PAS-assoc_C"/>
</dbReference>
<dbReference type="Pfam" id="PF02518">
    <property type="entry name" value="HATPase_c"/>
    <property type="match status" value="1"/>
</dbReference>
<dbReference type="SMART" id="SM00091">
    <property type="entry name" value="PAS"/>
    <property type="match status" value="1"/>
</dbReference>
<evidence type="ECO:0000256" key="8">
    <source>
        <dbReference type="ARBA" id="ARBA00074306"/>
    </source>
</evidence>
<dbReference type="SMART" id="SM00086">
    <property type="entry name" value="PAC"/>
    <property type="match status" value="1"/>
</dbReference>
<dbReference type="SMART" id="SM00387">
    <property type="entry name" value="HATPase_c"/>
    <property type="match status" value="1"/>
</dbReference>
<organism evidence="14">
    <name type="scientific">Tolypothrix bouteillei VB521301</name>
    <dbReference type="NCBI Taxonomy" id="1479485"/>
    <lineage>
        <taxon>Bacteria</taxon>
        <taxon>Bacillati</taxon>
        <taxon>Cyanobacteriota</taxon>
        <taxon>Cyanophyceae</taxon>
        <taxon>Nostocales</taxon>
        <taxon>Tolypothrichaceae</taxon>
        <taxon>Tolypothrix</taxon>
    </lineage>
</organism>
<dbReference type="InterPro" id="IPR004358">
    <property type="entry name" value="Sig_transdc_His_kin-like_C"/>
</dbReference>
<accession>A0A0C1RFA7</accession>
<dbReference type="SUPFAM" id="SSF55785">
    <property type="entry name" value="PYP-like sensor domain (PAS domain)"/>
    <property type="match status" value="1"/>
</dbReference>
<dbReference type="InterPro" id="IPR013767">
    <property type="entry name" value="PAS_fold"/>
</dbReference>
<keyword evidence="4" id="KW-0597">Phosphoprotein</keyword>
<evidence type="ECO:0000259" key="11">
    <source>
        <dbReference type="PROSITE" id="PS50112"/>
    </source>
</evidence>
<dbReference type="Pfam" id="PF00989">
    <property type="entry name" value="PAS"/>
    <property type="match status" value="1"/>
</dbReference>
<dbReference type="EC" id="2.7.13.3" evidence="3"/>
<dbReference type="AlphaFoldDB" id="A0A0C1RFA7"/>
<protein>
    <recommendedName>
        <fullName evidence="8">Circadian input-output histidine kinase CikA</fullName>
        <ecNumber evidence="3">2.7.13.3</ecNumber>
    </recommendedName>
</protein>
<evidence type="ECO:0000256" key="5">
    <source>
        <dbReference type="ARBA" id="ARBA00022679"/>
    </source>
</evidence>
<dbReference type="SUPFAM" id="SSF47384">
    <property type="entry name" value="Homodimeric domain of signal transducing histidine kinase"/>
    <property type="match status" value="1"/>
</dbReference>
<dbReference type="PROSITE" id="PS50113">
    <property type="entry name" value="PAC"/>
    <property type="match status" value="1"/>
</dbReference>
<evidence type="ECO:0000256" key="1">
    <source>
        <dbReference type="ARBA" id="ARBA00000085"/>
    </source>
</evidence>
<evidence type="ECO:0000313" key="14">
    <source>
        <dbReference type="EMBL" id="KIE10840.1"/>
    </source>
</evidence>
<proteinExistence type="inferred from homology"/>
<keyword evidence="9" id="KW-0175">Coiled coil</keyword>
<keyword evidence="6 14" id="KW-0418">Kinase</keyword>
<dbReference type="InterPro" id="IPR003594">
    <property type="entry name" value="HATPase_dom"/>
</dbReference>
<evidence type="ECO:0000259" key="12">
    <source>
        <dbReference type="PROSITE" id="PS50113"/>
    </source>
</evidence>
<feature type="domain" description="Histidine kinase" evidence="10">
    <location>
        <begin position="219"/>
        <end position="438"/>
    </location>
</feature>
<evidence type="ECO:0000256" key="4">
    <source>
        <dbReference type="ARBA" id="ARBA00022553"/>
    </source>
</evidence>
<comment type="catalytic activity">
    <reaction evidence="1">
        <text>ATP + protein L-histidine = ADP + protein N-phospho-L-histidine.</text>
        <dbReference type="EC" id="2.7.13.3"/>
    </reaction>
</comment>
<evidence type="ECO:0000256" key="9">
    <source>
        <dbReference type="SAM" id="Coils"/>
    </source>
</evidence>
<reference evidence="13" key="2">
    <citation type="submission" date="2019-11" db="EMBL/GenBank/DDBJ databases">
        <title>Improved Assembly of Tolypothrix boutellei genome.</title>
        <authorList>
            <person name="Sarangi A.N."/>
            <person name="Mukherjee M."/>
            <person name="Ghosh S."/>
            <person name="Singh D."/>
            <person name="Das A."/>
            <person name="Kant S."/>
            <person name="Prusty A."/>
            <person name="Tripathy S."/>
        </authorList>
    </citation>
    <scope>NUCLEOTIDE SEQUENCE</scope>
    <source>
        <strain evidence="13">VB521301</strain>
    </source>
</reference>
<dbReference type="PANTHER" id="PTHR43047:SF64">
    <property type="entry name" value="HISTIDINE KINASE CONTAINING CHEY-HOMOLOGOUS RECEIVER DOMAIN AND PAS DOMAIN-RELATED"/>
    <property type="match status" value="1"/>
</dbReference>
<dbReference type="GO" id="GO:0000155">
    <property type="term" value="F:phosphorelay sensor kinase activity"/>
    <property type="evidence" value="ECO:0007669"/>
    <property type="project" value="InterPro"/>
</dbReference>
<dbReference type="SMART" id="SM00388">
    <property type="entry name" value="HisKA"/>
    <property type="match status" value="1"/>
</dbReference>
<name>A0A0C1RFA7_9CYAN</name>
<evidence type="ECO:0000256" key="3">
    <source>
        <dbReference type="ARBA" id="ARBA00012438"/>
    </source>
</evidence>
<dbReference type="Pfam" id="PF00512">
    <property type="entry name" value="HisKA"/>
    <property type="match status" value="1"/>
</dbReference>
<dbReference type="EMBL" id="JHEG04000001">
    <property type="protein sequence ID" value="KAF3886863.1"/>
    <property type="molecule type" value="Genomic_DNA"/>
</dbReference>
<dbReference type="EMBL" id="JHEG02000048">
    <property type="protein sequence ID" value="KIE10840.1"/>
    <property type="molecule type" value="Genomic_DNA"/>
</dbReference>
<dbReference type="CDD" id="cd00082">
    <property type="entry name" value="HisKA"/>
    <property type="match status" value="1"/>
</dbReference>
<dbReference type="InterPro" id="IPR035965">
    <property type="entry name" value="PAS-like_dom_sf"/>
</dbReference>
<dbReference type="InterPro" id="IPR036890">
    <property type="entry name" value="HATPase_C_sf"/>
</dbReference>
<feature type="coiled-coil region" evidence="9">
    <location>
        <begin position="35"/>
        <end position="73"/>
    </location>
</feature>
<dbReference type="InterPro" id="IPR036097">
    <property type="entry name" value="HisK_dim/P_sf"/>
</dbReference>
<gene>
    <name evidence="14" type="ORF">DA73_0220430</name>
    <name evidence="13" type="ORF">DA73_0400016250</name>
</gene>
<sequence length="438" mass="50710">MNLENFGRQVHEVRRHTQLLHHRVRESPERQQDLLAEAFEELRTALEELHVAEEELRQQNEQLAMACKEAATERRRYQELFDFAPDGYLVTDSQGKILEANHAAANLLKISKNFLIGKPLINFCPPEERRVFRYQLQRLTDLEEMQEWEIHLQPRQGSIFDASLTAKTIRDNEGQLVGWRWLIRDITSRKQAEEKINAIQIQNLKLQEASRFKSQLLAVISHELRTPMNSILGFSQLLLRRYYHLLAPELREMVERITQSGKHLLKLIEDILDFCKLETDKIELKLQEFNLVELVTRITEDLRPLAERKNLTLVLHSDSKNPNMIGDRDRLQQVMTNLITNAIKFTETGGVVVEIQQVNGERLVFMVKDTGIGIPESEIAHIFTEFWQVDKSTTRKQGGVGLGLAIVDKLVRLMKGTISVESKLGEGSTFRVELPRIQ</sequence>
<dbReference type="PROSITE" id="PS50109">
    <property type="entry name" value="HIS_KIN"/>
    <property type="match status" value="1"/>
</dbReference>
<evidence type="ECO:0000256" key="6">
    <source>
        <dbReference type="ARBA" id="ARBA00022777"/>
    </source>
</evidence>
<dbReference type="NCBIfam" id="TIGR00229">
    <property type="entry name" value="sensory_box"/>
    <property type="match status" value="1"/>
</dbReference>
<dbReference type="PRINTS" id="PR00344">
    <property type="entry name" value="BCTRLSENSOR"/>
</dbReference>
<keyword evidence="5" id="KW-0808">Transferase</keyword>
<evidence type="ECO:0000313" key="15">
    <source>
        <dbReference type="Proteomes" id="UP000029738"/>
    </source>
</evidence>
<comment type="caution">
    <text evidence="14">The sequence shown here is derived from an EMBL/GenBank/DDBJ whole genome shotgun (WGS) entry which is preliminary data.</text>
</comment>
<keyword evidence="7" id="KW-0902">Two-component regulatory system</keyword>
<feature type="domain" description="PAC" evidence="12">
    <location>
        <begin position="146"/>
        <end position="198"/>
    </location>
</feature>
<dbReference type="RefSeq" id="WP_038082938.1">
    <property type="nucleotide sequence ID" value="NZ_JHEG04000001.1"/>
</dbReference>
<dbReference type="SUPFAM" id="SSF55874">
    <property type="entry name" value="ATPase domain of HSP90 chaperone/DNA topoisomerase II/histidine kinase"/>
    <property type="match status" value="1"/>
</dbReference>
<dbReference type="Proteomes" id="UP000029738">
    <property type="component" value="Unassembled WGS sequence"/>
</dbReference>
<dbReference type="Gene3D" id="3.30.450.20">
    <property type="entry name" value="PAS domain"/>
    <property type="match status" value="1"/>
</dbReference>